<comment type="cofactor">
    <cofactor evidence="6">
        <name>FMN</name>
        <dbReference type="ChEBI" id="CHEBI:58210"/>
    </cofactor>
    <text evidence="6">Binds 1 FMN per subunit.</text>
</comment>
<accession>A0A919RFA8</accession>
<protein>
    <recommendedName>
        <fullName evidence="6">FMN dependent NADH:quinone oxidoreductase</fullName>
        <ecNumber evidence="6">1.6.5.-</ecNumber>
    </recommendedName>
    <alternativeName>
        <fullName evidence="6">Azo-dye reductase</fullName>
    </alternativeName>
    <alternativeName>
        <fullName evidence="6">FMN-dependent NADH-azo compound oxidoreductase</fullName>
    </alternativeName>
    <alternativeName>
        <fullName evidence="6">FMN-dependent NADH-azoreductase</fullName>
        <ecNumber evidence="6">1.7.1.17</ecNumber>
    </alternativeName>
</protein>
<name>A0A919RFA8_9ACTN</name>
<dbReference type="PANTHER" id="PTHR43741">
    <property type="entry name" value="FMN-DEPENDENT NADH-AZOREDUCTASE 1"/>
    <property type="match status" value="1"/>
</dbReference>
<dbReference type="EMBL" id="BOOW01000011">
    <property type="protein sequence ID" value="GII91745.1"/>
    <property type="molecule type" value="Genomic_DNA"/>
</dbReference>
<evidence type="ECO:0000259" key="7">
    <source>
        <dbReference type="Pfam" id="PF02525"/>
    </source>
</evidence>
<keyword evidence="3 6" id="KW-0560">Oxidoreductase</keyword>
<comment type="catalytic activity">
    <reaction evidence="5">
        <text>N,N-dimethyl-1,4-phenylenediamine + anthranilate + 2 NAD(+) = 2-(4-dimethylaminophenyl)diazenylbenzoate + 2 NADH + 2 H(+)</text>
        <dbReference type="Rhea" id="RHEA:55872"/>
        <dbReference type="ChEBI" id="CHEBI:15378"/>
        <dbReference type="ChEBI" id="CHEBI:15783"/>
        <dbReference type="ChEBI" id="CHEBI:16567"/>
        <dbReference type="ChEBI" id="CHEBI:57540"/>
        <dbReference type="ChEBI" id="CHEBI:57945"/>
        <dbReference type="ChEBI" id="CHEBI:71579"/>
        <dbReference type="EC" id="1.7.1.17"/>
    </reaction>
    <physiologicalReaction direction="right-to-left" evidence="5">
        <dbReference type="Rhea" id="RHEA:55874"/>
    </physiologicalReaction>
</comment>
<dbReference type="InterPro" id="IPR023048">
    <property type="entry name" value="NADH:quinone_OxRdtase_FMN_depd"/>
</dbReference>
<dbReference type="Proteomes" id="UP000606172">
    <property type="component" value="Unassembled WGS sequence"/>
</dbReference>
<dbReference type="EC" id="1.6.5.-" evidence="6"/>
<dbReference type="AlphaFoldDB" id="A0A919RFA8"/>
<organism evidence="8 9">
    <name type="scientific">Sinosporangium siamense</name>
    <dbReference type="NCBI Taxonomy" id="1367973"/>
    <lineage>
        <taxon>Bacteria</taxon>
        <taxon>Bacillati</taxon>
        <taxon>Actinomycetota</taxon>
        <taxon>Actinomycetes</taxon>
        <taxon>Streptosporangiales</taxon>
        <taxon>Streptosporangiaceae</taxon>
        <taxon>Sinosporangium</taxon>
    </lineage>
</organism>
<dbReference type="InterPro" id="IPR050104">
    <property type="entry name" value="FMN-dep_NADH:Q_OxRdtase_AzoR1"/>
</dbReference>
<comment type="function">
    <text evidence="6">Quinone reductase that provides resistance to thiol-specific stress caused by electrophilic quinones.</text>
</comment>
<dbReference type="InterPro" id="IPR029039">
    <property type="entry name" value="Flavoprotein-like_sf"/>
</dbReference>
<evidence type="ECO:0000256" key="4">
    <source>
        <dbReference type="ARBA" id="ARBA00023027"/>
    </source>
</evidence>
<feature type="binding site" evidence="6">
    <location>
        <begin position="133"/>
        <end position="136"/>
    </location>
    <ligand>
        <name>FMN</name>
        <dbReference type="ChEBI" id="CHEBI:58210"/>
    </ligand>
</feature>
<dbReference type="InterPro" id="IPR003680">
    <property type="entry name" value="Flavodoxin_fold"/>
</dbReference>
<evidence type="ECO:0000256" key="1">
    <source>
        <dbReference type="ARBA" id="ARBA00022630"/>
    </source>
</evidence>
<reference evidence="8" key="1">
    <citation type="submission" date="2021-01" db="EMBL/GenBank/DDBJ databases">
        <title>Whole genome shotgun sequence of Sinosporangium siamense NBRC 109515.</title>
        <authorList>
            <person name="Komaki H."/>
            <person name="Tamura T."/>
        </authorList>
    </citation>
    <scope>NUCLEOTIDE SEQUENCE</scope>
    <source>
        <strain evidence="8">NBRC 109515</strain>
    </source>
</reference>
<proteinExistence type="inferred from homology"/>
<dbReference type="Gene3D" id="3.40.50.360">
    <property type="match status" value="1"/>
</dbReference>
<evidence type="ECO:0000256" key="3">
    <source>
        <dbReference type="ARBA" id="ARBA00023002"/>
    </source>
</evidence>
<comment type="catalytic activity">
    <reaction evidence="6">
        <text>2 a quinone + NADH + H(+) = 2 a 1,4-benzosemiquinone + NAD(+)</text>
        <dbReference type="Rhea" id="RHEA:65952"/>
        <dbReference type="ChEBI" id="CHEBI:15378"/>
        <dbReference type="ChEBI" id="CHEBI:57540"/>
        <dbReference type="ChEBI" id="CHEBI:57945"/>
        <dbReference type="ChEBI" id="CHEBI:132124"/>
        <dbReference type="ChEBI" id="CHEBI:134225"/>
    </reaction>
</comment>
<comment type="subunit">
    <text evidence="6">Homodimer.</text>
</comment>
<dbReference type="HAMAP" id="MF_01216">
    <property type="entry name" value="Azoreductase_type1"/>
    <property type="match status" value="1"/>
</dbReference>
<dbReference type="PANTHER" id="PTHR43741:SF4">
    <property type="entry name" value="FMN-DEPENDENT NADH:QUINONE OXIDOREDUCTASE"/>
    <property type="match status" value="1"/>
</dbReference>
<feature type="binding site" evidence="6">
    <location>
        <begin position="16"/>
        <end position="18"/>
    </location>
    <ligand>
        <name>FMN</name>
        <dbReference type="ChEBI" id="CHEBI:58210"/>
    </ligand>
</feature>
<dbReference type="GO" id="GO:0009055">
    <property type="term" value="F:electron transfer activity"/>
    <property type="evidence" value="ECO:0007669"/>
    <property type="project" value="UniProtKB-UniRule"/>
</dbReference>
<keyword evidence="1 6" id="KW-0285">Flavoprotein</keyword>
<comment type="caution">
    <text evidence="6">Lacks conserved residue(s) required for the propagation of feature annotation.</text>
</comment>
<evidence type="ECO:0000256" key="6">
    <source>
        <dbReference type="HAMAP-Rule" id="MF_01216"/>
    </source>
</evidence>
<dbReference type="GO" id="GO:0010181">
    <property type="term" value="F:FMN binding"/>
    <property type="evidence" value="ECO:0007669"/>
    <property type="project" value="UniProtKB-UniRule"/>
</dbReference>
<dbReference type="GO" id="GO:0016655">
    <property type="term" value="F:oxidoreductase activity, acting on NAD(P)H, quinone or similar compound as acceptor"/>
    <property type="evidence" value="ECO:0007669"/>
    <property type="project" value="InterPro"/>
</dbReference>
<dbReference type="EC" id="1.7.1.17" evidence="6"/>
<evidence type="ECO:0000256" key="2">
    <source>
        <dbReference type="ARBA" id="ARBA00022643"/>
    </source>
</evidence>
<dbReference type="GO" id="GO:0016652">
    <property type="term" value="F:oxidoreductase activity, acting on NAD(P)H as acceptor"/>
    <property type="evidence" value="ECO:0007669"/>
    <property type="project" value="UniProtKB-UniRule"/>
</dbReference>
<gene>
    <name evidence="6 8" type="primary">azoR</name>
    <name evidence="8" type="ORF">Ssi02_19760</name>
</gene>
<dbReference type="RefSeq" id="WP_204023812.1">
    <property type="nucleotide sequence ID" value="NZ_BOOW01000011.1"/>
</dbReference>
<keyword evidence="9" id="KW-1185">Reference proteome</keyword>
<evidence type="ECO:0000313" key="8">
    <source>
        <dbReference type="EMBL" id="GII91745.1"/>
    </source>
</evidence>
<comment type="caution">
    <text evidence="8">The sequence shown here is derived from an EMBL/GenBank/DDBJ whole genome shotgun (WGS) entry which is preliminary data.</text>
</comment>
<comment type="similarity">
    <text evidence="6">Belongs to the azoreductase type 1 family.</text>
</comment>
<feature type="domain" description="Flavodoxin-like fold" evidence="7">
    <location>
        <begin position="3"/>
        <end position="165"/>
    </location>
</feature>
<dbReference type="SUPFAM" id="SSF52218">
    <property type="entry name" value="Flavoproteins"/>
    <property type="match status" value="1"/>
</dbReference>
<evidence type="ECO:0000313" key="9">
    <source>
        <dbReference type="Proteomes" id="UP000606172"/>
    </source>
</evidence>
<dbReference type="Pfam" id="PF02525">
    <property type="entry name" value="Flavodoxin_2"/>
    <property type="match status" value="1"/>
</dbReference>
<evidence type="ECO:0000256" key="5">
    <source>
        <dbReference type="ARBA" id="ARBA00048542"/>
    </source>
</evidence>
<keyword evidence="4 6" id="KW-0520">NAD</keyword>
<comment type="function">
    <text evidence="6">Also exhibits azoreductase activity. Catalyzes the reductive cleavage of the azo bond in aromatic azo compounds to the corresponding amines.</text>
</comment>
<sequence>MSRLLHIDAAAATTGSVSRAVAATFRNHWRGEVTYRDLGRTPVPHIDEHTIAARYSDRAGHTAAQATAQSVQDELIEEMLAADAFLFAVPMYNWGPPSTFKAWLDQVLVGGRTVAQDPKSGPLAGRPATLIASRGGAYGPGAPKEGWDFAEPYLRMLLVEVFGLDLTVITPEFTLADTNPAMAEFRDLAAASLAAAHEQATLSARRPALQTT</sequence>
<keyword evidence="2 6" id="KW-0288">FMN</keyword>